<evidence type="ECO:0000256" key="5">
    <source>
        <dbReference type="ARBA" id="ARBA00022807"/>
    </source>
</evidence>
<dbReference type="EMBL" id="AK417157">
    <property type="protein sequence ID" value="BAN20372.1"/>
    <property type="molecule type" value="mRNA"/>
</dbReference>
<dbReference type="SUPFAM" id="SSF54001">
    <property type="entry name" value="Cysteine proteinases"/>
    <property type="match status" value="1"/>
</dbReference>
<dbReference type="PANTHER" id="PTHR12411">
    <property type="entry name" value="CYSTEINE PROTEASE FAMILY C1-RELATED"/>
    <property type="match status" value="1"/>
</dbReference>
<dbReference type="PROSITE" id="PS00639">
    <property type="entry name" value="THIOL_PROTEASE_HIS"/>
    <property type="match status" value="1"/>
</dbReference>
<feature type="domain" description="Peptidase C1A papain C-terminal" evidence="9">
    <location>
        <begin position="80"/>
        <end position="329"/>
    </location>
</feature>
<dbReference type="InterPro" id="IPR000668">
    <property type="entry name" value="Peptidase_C1A_C"/>
</dbReference>
<sequence length="332" mass="36665">MKQFLPLCLLLATAYAARIESVNFEDIAERVNSLNTTWKADPNFPSNLPVSSIQWLFGAKESDATLPELDESEFDTNDVIPEEFDARKKWPECPTISDIPNQSKCGSCWAVAAASAFSDRLCIASKGKFKSALSANELLSCCTDCGYGCDGGFPVEAWEYFKEVGIVTGGGYNSSIGCQPYPFPRCGSSSDPLPPCSTLPDYKTPECQEKCTNPEYSAEYKQDHHKIKKTYSLRNIELIQRDIMKNGPVEASFTAYQDFMTYKSGVYHHTVTKVAAGHAVRIIGWGTDNGTPYWLVANSWDKYWGEEGLFRILRGSNESGIEGSIVAGIPDV</sequence>
<dbReference type="InterPro" id="IPR025661">
    <property type="entry name" value="Pept_asp_AS"/>
</dbReference>
<dbReference type="Pfam" id="PF00112">
    <property type="entry name" value="Peptidase_C1"/>
    <property type="match status" value="1"/>
</dbReference>
<evidence type="ECO:0000256" key="4">
    <source>
        <dbReference type="ARBA" id="ARBA00022801"/>
    </source>
</evidence>
<keyword evidence="4" id="KW-0378">Hydrolase</keyword>
<evidence type="ECO:0000256" key="8">
    <source>
        <dbReference type="SAM" id="SignalP"/>
    </source>
</evidence>
<keyword evidence="3 8" id="KW-0732">Signal</keyword>
<dbReference type="SMART" id="SM00645">
    <property type="entry name" value="Pept_C1"/>
    <property type="match status" value="1"/>
</dbReference>
<dbReference type="InterPro" id="IPR038765">
    <property type="entry name" value="Papain-like_cys_pep_sf"/>
</dbReference>
<dbReference type="PRINTS" id="PR00705">
    <property type="entry name" value="PAPAIN"/>
</dbReference>
<keyword evidence="2" id="KW-0645">Protease</keyword>
<comment type="similarity">
    <text evidence="1">Belongs to the peptidase C1 family.</text>
</comment>
<dbReference type="GO" id="GO:0004197">
    <property type="term" value="F:cysteine-type endopeptidase activity"/>
    <property type="evidence" value="ECO:0007669"/>
    <property type="project" value="InterPro"/>
</dbReference>
<keyword evidence="6" id="KW-0865">Zymogen</keyword>
<dbReference type="PROSITE" id="PS00139">
    <property type="entry name" value="THIOL_PROTEASE_CYS"/>
    <property type="match status" value="1"/>
</dbReference>
<dbReference type="Pfam" id="PF08127">
    <property type="entry name" value="Propeptide_C1"/>
    <property type="match status" value="1"/>
</dbReference>
<evidence type="ECO:0000256" key="2">
    <source>
        <dbReference type="ARBA" id="ARBA00022670"/>
    </source>
</evidence>
<dbReference type="InterPro" id="IPR013128">
    <property type="entry name" value="Peptidase_C1A"/>
</dbReference>
<dbReference type="AlphaFoldDB" id="R4WR66"/>
<keyword evidence="5" id="KW-0788">Thiol protease</keyword>
<reference evidence="10" key="1">
    <citation type="journal article" date="2013" name="PLoS ONE">
        <title>Gene expression in gut symbiotic organ of stinkbug affected by extracellular bacterial symbiont.</title>
        <authorList>
            <person name="Futahashi R."/>
            <person name="Tanaka K."/>
            <person name="Tanahashi M."/>
            <person name="Nikoh N."/>
            <person name="Kikuchi Y."/>
            <person name="Lee B.L."/>
            <person name="Fukatsu T."/>
        </authorList>
    </citation>
    <scope>NUCLEOTIDE SEQUENCE</scope>
    <source>
        <tissue evidence="10">Midgut</tissue>
    </source>
</reference>
<organism evidence="10">
    <name type="scientific">Riptortus pedestris</name>
    <name type="common">Bean bug</name>
    <dbReference type="NCBI Taxonomy" id="329032"/>
    <lineage>
        <taxon>Eukaryota</taxon>
        <taxon>Metazoa</taxon>
        <taxon>Ecdysozoa</taxon>
        <taxon>Arthropoda</taxon>
        <taxon>Hexapoda</taxon>
        <taxon>Insecta</taxon>
        <taxon>Pterygota</taxon>
        <taxon>Neoptera</taxon>
        <taxon>Paraneoptera</taxon>
        <taxon>Hemiptera</taxon>
        <taxon>Heteroptera</taxon>
        <taxon>Panheteroptera</taxon>
        <taxon>Pentatomomorpha</taxon>
        <taxon>Coreoidea</taxon>
        <taxon>Alydidae</taxon>
        <taxon>Riptortus</taxon>
    </lineage>
</organism>
<dbReference type="InterPro" id="IPR000169">
    <property type="entry name" value="Pept_cys_AS"/>
</dbReference>
<name>R4WR66_RIPPE</name>
<dbReference type="FunFam" id="3.90.70.10:FF:000031">
    <property type="entry name" value="Cathepsin B"/>
    <property type="match status" value="1"/>
</dbReference>
<proteinExistence type="evidence at transcript level"/>
<feature type="chain" id="PRO_5018618044" evidence="8">
    <location>
        <begin position="17"/>
        <end position="332"/>
    </location>
</feature>
<evidence type="ECO:0000256" key="3">
    <source>
        <dbReference type="ARBA" id="ARBA00022729"/>
    </source>
</evidence>
<evidence type="ECO:0000259" key="9">
    <source>
        <dbReference type="SMART" id="SM00645"/>
    </source>
</evidence>
<accession>R4WR66</accession>
<evidence type="ECO:0000256" key="6">
    <source>
        <dbReference type="ARBA" id="ARBA00023145"/>
    </source>
</evidence>
<evidence type="ECO:0000313" key="10">
    <source>
        <dbReference type="EMBL" id="BAN20372.1"/>
    </source>
</evidence>
<feature type="signal peptide" evidence="8">
    <location>
        <begin position="1"/>
        <end position="16"/>
    </location>
</feature>
<dbReference type="InterPro" id="IPR012599">
    <property type="entry name" value="Propeptide_C1A"/>
</dbReference>
<evidence type="ECO:0000256" key="7">
    <source>
        <dbReference type="ARBA" id="ARBA00023157"/>
    </source>
</evidence>
<protein>
    <submittedName>
        <fullName evidence="10">Cathepsin B</fullName>
    </submittedName>
</protein>
<dbReference type="PROSITE" id="PS00640">
    <property type="entry name" value="THIOL_PROTEASE_ASN"/>
    <property type="match status" value="1"/>
</dbReference>
<dbReference type="CDD" id="cd02620">
    <property type="entry name" value="Peptidase_C1A_CathepsinB"/>
    <property type="match status" value="1"/>
</dbReference>
<dbReference type="InterPro" id="IPR025660">
    <property type="entry name" value="Pept_his_AS"/>
</dbReference>
<dbReference type="GO" id="GO:0006508">
    <property type="term" value="P:proteolysis"/>
    <property type="evidence" value="ECO:0007669"/>
    <property type="project" value="UniProtKB-KW"/>
</dbReference>
<dbReference type="Gene3D" id="3.90.70.10">
    <property type="entry name" value="Cysteine proteinases"/>
    <property type="match status" value="1"/>
</dbReference>
<evidence type="ECO:0000256" key="1">
    <source>
        <dbReference type="ARBA" id="ARBA00008455"/>
    </source>
</evidence>
<keyword evidence="7" id="KW-1015">Disulfide bond</keyword>